<dbReference type="InterPro" id="IPR019410">
    <property type="entry name" value="Methyltransf_16"/>
</dbReference>
<dbReference type="Pfam" id="PF10294">
    <property type="entry name" value="Methyltransf_16"/>
    <property type="match status" value="1"/>
</dbReference>
<dbReference type="EMBL" id="BTGU01000003">
    <property type="protein sequence ID" value="GMN30811.1"/>
    <property type="molecule type" value="Genomic_DNA"/>
</dbReference>
<proteinExistence type="predicted"/>
<gene>
    <name evidence="1" type="ORF">TIFTF001_002978</name>
</gene>
<evidence type="ECO:0000313" key="1">
    <source>
        <dbReference type="EMBL" id="GMN30811.1"/>
    </source>
</evidence>
<sequence length="240" mass="25707">MSSSTQSQMGGFRQFHVSDKTLAVFELDDLCDSATGCALTGAWVWDAALVLAEAMTSHLDLEFPFAGKSVLELGAGAGLPGLTAALLGASRVVLTDVGALVPGLRRNVEANRLGDRVEVRELVWGSDESVGELFDVVVMSDVFMEAEAVAALGRTLRGVCRRRRETRVWAATEVRTWTGECPSELEKVGFGIVELTSGLSSSVAVEEEKEEGMELRSFPVYSLIPPEEEDGHVADVGDVS</sequence>
<accession>A0AA87ZQA4</accession>
<reference evidence="1" key="1">
    <citation type="submission" date="2023-07" db="EMBL/GenBank/DDBJ databases">
        <title>draft genome sequence of fig (Ficus carica).</title>
        <authorList>
            <person name="Takahashi T."/>
            <person name="Nishimura K."/>
        </authorList>
    </citation>
    <scope>NUCLEOTIDE SEQUENCE</scope>
</reference>
<dbReference type="PANTHER" id="PTHR14614">
    <property type="entry name" value="HEPATOCELLULAR CARCINOMA-ASSOCIATED ANTIGEN"/>
    <property type="match status" value="1"/>
</dbReference>
<name>A0AA87ZQA4_FICCA</name>
<organism evidence="1 2">
    <name type="scientific">Ficus carica</name>
    <name type="common">Common fig</name>
    <dbReference type="NCBI Taxonomy" id="3494"/>
    <lineage>
        <taxon>Eukaryota</taxon>
        <taxon>Viridiplantae</taxon>
        <taxon>Streptophyta</taxon>
        <taxon>Embryophyta</taxon>
        <taxon>Tracheophyta</taxon>
        <taxon>Spermatophyta</taxon>
        <taxon>Magnoliopsida</taxon>
        <taxon>eudicotyledons</taxon>
        <taxon>Gunneridae</taxon>
        <taxon>Pentapetalae</taxon>
        <taxon>rosids</taxon>
        <taxon>fabids</taxon>
        <taxon>Rosales</taxon>
        <taxon>Moraceae</taxon>
        <taxon>Ficeae</taxon>
        <taxon>Ficus</taxon>
    </lineage>
</organism>
<dbReference type="InterPro" id="IPR029063">
    <property type="entry name" value="SAM-dependent_MTases_sf"/>
</dbReference>
<dbReference type="Proteomes" id="UP001187192">
    <property type="component" value="Unassembled WGS sequence"/>
</dbReference>
<dbReference type="SUPFAM" id="SSF53335">
    <property type="entry name" value="S-adenosyl-L-methionine-dependent methyltransferases"/>
    <property type="match status" value="1"/>
</dbReference>
<evidence type="ECO:0000313" key="2">
    <source>
        <dbReference type="Proteomes" id="UP001187192"/>
    </source>
</evidence>
<dbReference type="Gene3D" id="3.40.50.150">
    <property type="entry name" value="Vaccinia Virus protein VP39"/>
    <property type="match status" value="1"/>
</dbReference>
<keyword evidence="2" id="KW-1185">Reference proteome</keyword>
<dbReference type="AlphaFoldDB" id="A0AA87ZQA4"/>
<comment type="caution">
    <text evidence="1">The sequence shown here is derived from an EMBL/GenBank/DDBJ whole genome shotgun (WGS) entry which is preliminary data.</text>
</comment>
<protein>
    <submittedName>
        <fullName evidence="1">Uncharacterized protein</fullName>
    </submittedName>
</protein>
<dbReference type="PANTHER" id="PTHR14614:SF123">
    <property type="entry name" value="OS04G0645500 PROTEIN"/>
    <property type="match status" value="1"/>
</dbReference>
<dbReference type="CDD" id="cd02440">
    <property type="entry name" value="AdoMet_MTases"/>
    <property type="match status" value="1"/>
</dbReference>